<sequence>MKMKHLLFGAAYYSEYLPYHRIDQDMDMMAQAGMNTIRIAESTWSTLEPQDNIFNFNQLDLMIDAAQRHNLSVIIGTPTYAVPTWLVRKHPDILPVTHDGQTLYGHRQNMDITNPHYLFHCERVIRRLLDHVKDISHIIGFQIDNETKSYDTCSSTAQQKFVVYLKQNFPDINTFNLEFGLDYWSNRINSWDDFPDIRGCINQSLNAEYKKFQRQLVTEFLFWQSEIIKEYIHDEQFITHNFDFQWIDYSFGYQPEVNQYDAARCMSVAGADIYHISQDQLTGAEITCCGNIARSLKNDNYLVLETQAQGNTGWLPYEKQLRLQAYSHIANGANSVLYWHWYSIHNSFESYWKGVLSHDFKENTTYNEACVIGNEWKRIGSHLINLQKKNQIGVILDNNSLTGLSEFPLETSGDLSYNIVMRWLTNSLFRLNLEYDMLSSDSCHINDYAYIIVPALYSATEQLLLSLNDYVANGGHLIVTFKTAFSDEHLKIRHEKQPYLLNECLGIEYDQFTYPSAHTEICYNYASHHMTAKCREWMELVSCITATPLGRYINSGWSGYNAITVNHYKKGVSMYLATMFDDDLLDTVLSDYISVDSECEGIHAPVIIKKGVNDYGQLLRYYFNYSNACQTVIYSGHKGLELLHNKNIANEDILTLPAWDLLIIEEYL</sequence>
<gene>
    <name evidence="10" type="ORF">SAMN05421659_10713</name>
</gene>
<dbReference type="InterPro" id="IPR029062">
    <property type="entry name" value="Class_I_gatase-like"/>
</dbReference>
<dbReference type="CDD" id="cd03143">
    <property type="entry name" value="A4_beta-galactosidase_middle_domain"/>
    <property type="match status" value="1"/>
</dbReference>
<evidence type="ECO:0000256" key="6">
    <source>
        <dbReference type="ARBA" id="ARBA00022833"/>
    </source>
</evidence>
<feature type="domain" description="Glycoside hydrolase family 42 N-terminal" evidence="8">
    <location>
        <begin position="12"/>
        <end position="378"/>
    </location>
</feature>
<comment type="similarity">
    <text evidence="2">Belongs to the glycosyl hydrolase 42 family.</text>
</comment>
<evidence type="ECO:0000256" key="5">
    <source>
        <dbReference type="ARBA" id="ARBA00022801"/>
    </source>
</evidence>
<organism evidence="10 11">
    <name type="scientific">[Clostridium] fimetarium</name>
    <dbReference type="NCBI Taxonomy" id="99656"/>
    <lineage>
        <taxon>Bacteria</taxon>
        <taxon>Bacillati</taxon>
        <taxon>Bacillota</taxon>
        <taxon>Clostridia</taxon>
        <taxon>Lachnospirales</taxon>
        <taxon>Lachnospiraceae</taxon>
    </lineage>
</organism>
<dbReference type="STRING" id="99656.SAMN05421659_10713"/>
<dbReference type="InterPro" id="IPR017853">
    <property type="entry name" value="GH"/>
</dbReference>
<keyword evidence="11" id="KW-1185">Reference proteome</keyword>
<keyword evidence="4" id="KW-0479">Metal-binding</keyword>
<dbReference type="PANTHER" id="PTHR36447">
    <property type="entry name" value="BETA-GALACTOSIDASE GANA"/>
    <property type="match status" value="1"/>
</dbReference>
<dbReference type="GO" id="GO:0009341">
    <property type="term" value="C:beta-galactosidase complex"/>
    <property type="evidence" value="ECO:0007669"/>
    <property type="project" value="InterPro"/>
</dbReference>
<accession>A0A1I0Q671</accession>
<evidence type="ECO:0000256" key="4">
    <source>
        <dbReference type="ARBA" id="ARBA00022723"/>
    </source>
</evidence>
<dbReference type="Gene3D" id="3.40.50.880">
    <property type="match status" value="1"/>
</dbReference>
<feature type="domain" description="Beta-galactosidase trimerisation" evidence="9">
    <location>
        <begin position="410"/>
        <end position="593"/>
    </location>
</feature>
<name>A0A1I0Q671_9FIRM</name>
<evidence type="ECO:0000313" key="10">
    <source>
        <dbReference type="EMBL" id="SEW22277.1"/>
    </source>
</evidence>
<evidence type="ECO:0000256" key="2">
    <source>
        <dbReference type="ARBA" id="ARBA00005940"/>
    </source>
</evidence>
<evidence type="ECO:0000256" key="3">
    <source>
        <dbReference type="ARBA" id="ARBA00012756"/>
    </source>
</evidence>
<dbReference type="Pfam" id="PF08532">
    <property type="entry name" value="Glyco_hydro_42M"/>
    <property type="match status" value="1"/>
</dbReference>
<evidence type="ECO:0000256" key="1">
    <source>
        <dbReference type="ARBA" id="ARBA00001412"/>
    </source>
</evidence>
<dbReference type="Proteomes" id="UP000199701">
    <property type="component" value="Unassembled WGS sequence"/>
</dbReference>
<dbReference type="GO" id="GO:0046872">
    <property type="term" value="F:metal ion binding"/>
    <property type="evidence" value="ECO:0007669"/>
    <property type="project" value="UniProtKB-KW"/>
</dbReference>
<evidence type="ECO:0000259" key="9">
    <source>
        <dbReference type="Pfam" id="PF08532"/>
    </source>
</evidence>
<dbReference type="OrthoDB" id="9800974at2"/>
<comment type="catalytic activity">
    <reaction evidence="1">
        <text>Hydrolysis of terminal non-reducing beta-D-galactose residues in beta-D-galactosides.</text>
        <dbReference type="EC" id="3.2.1.23"/>
    </reaction>
</comment>
<keyword evidence="7" id="KW-0326">Glycosidase</keyword>
<dbReference type="SUPFAM" id="SSF52317">
    <property type="entry name" value="Class I glutamine amidotransferase-like"/>
    <property type="match status" value="1"/>
</dbReference>
<evidence type="ECO:0000313" key="11">
    <source>
        <dbReference type="Proteomes" id="UP000199701"/>
    </source>
</evidence>
<evidence type="ECO:0000259" key="8">
    <source>
        <dbReference type="Pfam" id="PF02449"/>
    </source>
</evidence>
<keyword evidence="6" id="KW-0862">Zinc</keyword>
<dbReference type="AlphaFoldDB" id="A0A1I0Q671"/>
<evidence type="ECO:0000256" key="7">
    <source>
        <dbReference type="ARBA" id="ARBA00023295"/>
    </source>
</evidence>
<dbReference type="PANTHER" id="PTHR36447:SF2">
    <property type="entry name" value="BETA-GALACTOSIDASE YESZ"/>
    <property type="match status" value="1"/>
</dbReference>
<dbReference type="EC" id="3.2.1.23" evidence="3"/>
<dbReference type="InterPro" id="IPR013529">
    <property type="entry name" value="Glyco_hydro_42_N"/>
</dbReference>
<dbReference type="InterPro" id="IPR003476">
    <property type="entry name" value="Glyco_hydro_42"/>
</dbReference>
<protein>
    <recommendedName>
        <fullName evidence="3">beta-galactosidase</fullName>
        <ecNumber evidence="3">3.2.1.23</ecNumber>
    </recommendedName>
</protein>
<reference evidence="10 11" key="1">
    <citation type="submission" date="2016-10" db="EMBL/GenBank/DDBJ databases">
        <authorList>
            <person name="de Groot N.N."/>
        </authorList>
    </citation>
    <scope>NUCLEOTIDE SEQUENCE [LARGE SCALE GENOMIC DNA]</scope>
    <source>
        <strain evidence="10 11">DSM 9179</strain>
    </source>
</reference>
<dbReference type="GO" id="GO:0005975">
    <property type="term" value="P:carbohydrate metabolic process"/>
    <property type="evidence" value="ECO:0007669"/>
    <property type="project" value="InterPro"/>
</dbReference>
<keyword evidence="5" id="KW-0378">Hydrolase</keyword>
<proteinExistence type="inferred from homology"/>
<dbReference type="Pfam" id="PF02449">
    <property type="entry name" value="Glyco_hydro_42"/>
    <property type="match status" value="1"/>
</dbReference>
<dbReference type="GO" id="GO:0004565">
    <property type="term" value="F:beta-galactosidase activity"/>
    <property type="evidence" value="ECO:0007669"/>
    <property type="project" value="UniProtKB-EC"/>
</dbReference>
<dbReference type="SUPFAM" id="SSF51445">
    <property type="entry name" value="(Trans)glycosidases"/>
    <property type="match status" value="1"/>
</dbReference>
<dbReference type="Gene3D" id="3.20.20.80">
    <property type="entry name" value="Glycosidases"/>
    <property type="match status" value="1"/>
</dbReference>
<dbReference type="RefSeq" id="WP_092453522.1">
    <property type="nucleotide sequence ID" value="NZ_FOJI01000007.1"/>
</dbReference>
<dbReference type="EMBL" id="FOJI01000007">
    <property type="protein sequence ID" value="SEW22277.1"/>
    <property type="molecule type" value="Genomic_DNA"/>
</dbReference>
<dbReference type="InterPro" id="IPR013738">
    <property type="entry name" value="Beta_galactosidase_Trimer"/>
</dbReference>